<keyword evidence="4 14" id="KW-0808">Transferase</keyword>
<evidence type="ECO:0000256" key="9">
    <source>
        <dbReference type="ARBA" id="ARBA00023244"/>
    </source>
</evidence>
<dbReference type="Pfam" id="PF00590">
    <property type="entry name" value="TP_methylase"/>
    <property type="match status" value="1"/>
</dbReference>
<keyword evidence="8 14" id="KW-0456">Lyase</keyword>
<dbReference type="InterPro" id="IPR050161">
    <property type="entry name" value="Siro_Cobalamin_biosynth"/>
</dbReference>
<dbReference type="Gene3D" id="3.40.1010.10">
    <property type="entry name" value="Cobalt-precorrin-4 Transmethylase, Domain 1"/>
    <property type="match status" value="1"/>
</dbReference>
<feature type="active site" description="Proton acceptor" evidence="12">
    <location>
        <position position="195"/>
    </location>
</feature>
<evidence type="ECO:0000256" key="10">
    <source>
        <dbReference type="ARBA" id="ARBA00023268"/>
    </source>
</evidence>
<keyword evidence="15" id="KW-1185">Reference proteome</keyword>
<dbReference type="AlphaFoldDB" id="A0A7Z0AAQ5"/>
<dbReference type="GO" id="GO:0051287">
    <property type="term" value="F:NAD binding"/>
    <property type="evidence" value="ECO:0007669"/>
    <property type="project" value="InterPro"/>
</dbReference>
<dbReference type="InterPro" id="IPR014777">
    <property type="entry name" value="4pyrrole_Mease_sub1"/>
</dbReference>
<proteinExistence type="predicted"/>
<dbReference type="FunFam" id="3.40.1010.10:FF:000001">
    <property type="entry name" value="Siroheme synthase"/>
    <property type="match status" value="1"/>
</dbReference>
<keyword evidence="7" id="KW-0520">NAD</keyword>
<dbReference type="NCBIfam" id="NF004790">
    <property type="entry name" value="PRK06136.1"/>
    <property type="match status" value="1"/>
</dbReference>
<keyword evidence="5" id="KW-0949">S-adenosyl-L-methionine</keyword>
<dbReference type="InterPro" id="IPR014776">
    <property type="entry name" value="4pyrrole_Mease_sub2"/>
</dbReference>
<sequence>MPHTYPLALHLAGKSVVAVGGGAASVRRIRSLSGAGAAVTVIAPSIDDSLRRPARDGEIAWLPRPYRHGDLDGAWLVHTATGNPDVDAAVAAEADAARTWCINASDAVTSAAWTPAVAQAGDVSVAVNAGGDPRRAATLRDGIQAALDSGDLPMRRFRRRGPGTVALVGGGPGDPGLITARGRRLLAEADVVVADRLGPRTLLDGLAAEVIDVGKRPGRHPVPQAEINDILVSRAEAGRRVVRLKGGDPYVLGRGGEEQAHCRSHGIDVEVVPGVTSAVSVPAAAGIPVTHRGVARGFTVVTGHDELVTAPTGGDHTLVLLMGVATLSRSARSLLDAGRPPATPVAVVEDGFGPDQRVTIGTLTDIAGKADRIGVRPPAVIVVGDVVRLSPFADQLETHHETEALL</sequence>
<dbReference type="GO" id="GO:0032259">
    <property type="term" value="P:methylation"/>
    <property type="evidence" value="ECO:0007669"/>
    <property type="project" value="UniProtKB-KW"/>
</dbReference>
<keyword evidence="2" id="KW-0169">Cobalamin biosynthesis</keyword>
<dbReference type="InterPro" id="IPR035996">
    <property type="entry name" value="4pyrrol_Methylase_sf"/>
</dbReference>
<dbReference type="Proteomes" id="UP000539111">
    <property type="component" value="Unassembled WGS sequence"/>
</dbReference>
<dbReference type="GO" id="GO:0051266">
    <property type="term" value="F:sirohydrochlorin ferrochelatase activity"/>
    <property type="evidence" value="ECO:0007669"/>
    <property type="project" value="UniProtKB-EC"/>
</dbReference>
<evidence type="ECO:0000256" key="5">
    <source>
        <dbReference type="ARBA" id="ARBA00022691"/>
    </source>
</evidence>
<reference evidence="14 15" key="1">
    <citation type="submission" date="2020-07" db="EMBL/GenBank/DDBJ databases">
        <title>Sequencing the genomes of 1000 actinobacteria strains.</title>
        <authorList>
            <person name="Klenk H.-P."/>
        </authorList>
    </citation>
    <scope>NUCLEOTIDE SEQUENCE [LARGE SCALE GENOMIC DNA]</scope>
    <source>
        <strain evidence="14 15">DSM 26341</strain>
    </source>
</reference>
<name>A0A7Z0AAQ5_9MICO</name>
<dbReference type="InterPro" id="IPR006366">
    <property type="entry name" value="CobA/CysG_C"/>
</dbReference>
<dbReference type="EC" id="2.1.1.107" evidence="14"/>
<dbReference type="EMBL" id="JACBZP010000001">
    <property type="protein sequence ID" value="NYI67397.1"/>
    <property type="molecule type" value="Genomic_DNA"/>
</dbReference>
<dbReference type="PANTHER" id="PTHR45790">
    <property type="entry name" value="SIROHEME SYNTHASE-RELATED"/>
    <property type="match status" value="1"/>
</dbReference>
<comment type="pathway">
    <text evidence="1">Porphyrin-containing compound metabolism; siroheme biosynthesis; sirohydrochlorin from precorrin-2: step 1/1.</text>
</comment>
<dbReference type="GO" id="GO:0019354">
    <property type="term" value="P:siroheme biosynthetic process"/>
    <property type="evidence" value="ECO:0007669"/>
    <property type="project" value="UniProtKB-UniPathway"/>
</dbReference>
<evidence type="ECO:0000313" key="14">
    <source>
        <dbReference type="EMBL" id="NYI67397.1"/>
    </source>
</evidence>
<gene>
    <name evidence="14" type="ORF">BJY26_001703</name>
</gene>
<dbReference type="Gene3D" id="3.30.950.10">
    <property type="entry name" value="Methyltransferase, Cobalt-precorrin-4 Transmethylase, Domain 2"/>
    <property type="match status" value="1"/>
</dbReference>
<keyword evidence="9" id="KW-0627">Porphyrin biosynthesis</keyword>
<keyword evidence="3 14" id="KW-0489">Methyltransferase</keyword>
<evidence type="ECO:0000256" key="7">
    <source>
        <dbReference type="ARBA" id="ARBA00023027"/>
    </source>
</evidence>
<dbReference type="GO" id="GO:0004851">
    <property type="term" value="F:uroporphyrin-III C-methyltransferase activity"/>
    <property type="evidence" value="ECO:0007669"/>
    <property type="project" value="UniProtKB-EC"/>
</dbReference>
<dbReference type="UniPathway" id="UPA00262">
    <property type="reaction ID" value="UER00222"/>
</dbReference>
<comment type="catalytic activity">
    <reaction evidence="11">
        <text>precorrin-2 + NAD(+) = sirohydrochlorin + NADH + 2 H(+)</text>
        <dbReference type="Rhea" id="RHEA:15613"/>
        <dbReference type="ChEBI" id="CHEBI:15378"/>
        <dbReference type="ChEBI" id="CHEBI:57540"/>
        <dbReference type="ChEBI" id="CHEBI:57945"/>
        <dbReference type="ChEBI" id="CHEBI:58351"/>
        <dbReference type="ChEBI" id="CHEBI:58827"/>
        <dbReference type="EC" id="1.3.1.76"/>
    </reaction>
</comment>
<evidence type="ECO:0000256" key="8">
    <source>
        <dbReference type="ARBA" id="ARBA00023239"/>
    </source>
</evidence>
<accession>A0A7Z0AAQ5</accession>
<evidence type="ECO:0000256" key="4">
    <source>
        <dbReference type="ARBA" id="ARBA00022679"/>
    </source>
</evidence>
<dbReference type="RefSeq" id="WP_179427330.1">
    <property type="nucleotide sequence ID" value="NZ_JACBZP010000001.1"/>
</dbReference>
<keyword evidence="6 14" id="KW-0560">Oxidoreductase</keyword>
<evidence type="ECO:0000259" key="13">
    <source>
        <dbReference type="Pfam" id="PF00590"/>
    </source>
</evidence>
<evidence type="ECO:0000256" key="3">
    <source>
        <dbReference type="ARBA" id="ARBA00022603"/>
    </source>
</evidence>
<dbReference type="Gene3D" id="3.40.50.720">
    <property type="entry name" value="NAD(P)-binding Rossmann-like Domain"/>
    <property type="match status" value="1"/>
</dbReference>
<dbReference type="SUPFAM" id="SSF53790">
    <property type="entry name" value="Tetrapyrrole methylase"/>
    <property type="match status" value="1"/>
</dbReference>
<evidence type="ECO:0000256" key="6">
    <source>
        <dbReference type="ARBA" id="ARBA00023002"/>
    </source>
</evidence>
<feature type="domain" description="Tetrapyrrole methylase" evidence="13">
    <location>
        <begin position="164"/>
        <end position="366"/>
    </location>
</feature>
<evidence type="ECO:0000256" key="1">
    <source>
        <dbReference type="ARBA" id="ARBA00005010"/>
    </source>
</evidence>
<dbReference type="EC" id="1.3.1.76" evidence="14"/>
<dbReference type="GO" id="GO:0009236">
    <property type="term" value="P:cobalamin biosynthetic process"/>
    <property type="evidence" value="ECO:0007669"/>
    <property type="project" value="UniProtKB-KW"/>
</dbReference>
<keyword evidence="10" id="KW-0511">Multifunctional enzyme</keyword>
<dbReference type="NCBIfam" id="TIGR01470">
    <property type="entry name" value="cysG_Nterm"/>
    <property type="match status" value="1"/>
</dbReference>
<dbReference type="NCBIfam" id="TIGR01469">
    <property type="entry name" value="cobA_cysG_Cterm"/>
    <property type="match status" value="1"/>
</dbReference>
<dbReference type="InterPro" id="IPR012409">
    <property type="entry name" value="Sirohaem_synth"/>
</dbReference>
<dbReference type="PIRSF" id="PIRSF036426">
    <property type="entry name" value="Sirohaem_synth"/>
    <property type="match status" value="1"/>
</dbReference>
<dbReference type="InterPro" id="IPR000878">
    <property type="entry name" value="4pyrrol_Mease"/>
</dbReference>
<dbReference type="InterPro" id="IPR006367">
    <property type="entry name" value="Sirohaem_synthase_N"/>
</dbReference>
<evidence type="ECO:0000256" key="2">
    <source>
        <dbReference type="ARBA" id="ARBA00022573"/>
    </source>
</evidence>
<feature type="active site" description="Proton donor" evidence="12">
    <location>
        <position position="215"/>
    </location>
</feature>
<dbReference type="CDD" id="cd11642">
    <property type="entry name" value="SUMT"/>
    <property type="match status" value="1"/>
</dbReference>
<organism evidence="14 15">
    <name type="scientific">Spelaeicoccus albus</name>
    <dbReference type="NCBI Taxonomy" id="1280376"/>
    <lineage>
        <taxon>Bacteria</taxon>
        <taxon>Bacillati</taxon>
        <taxon>Actinomycetota</taxon>
        <taxon>Actinomycetes</taxon>
        <taxon>Micrococcales</taxon>
        <taxon>Brevibacteriaceae</taxon>
        <taxon>Spelaeicoccus</taxon>
    </lineage>
</organism>
<dbReference type="InterPro" id="IPR036291">
    <property type="entry name" value="NAD(P)-bd_dom_sf"/>
</dbReference>
<dbReference type="SUPFAM" id="SSF51735">
    <property type="entry name" value="NAD(P)-binding Rossmann-fold domains"/>
    <property type="match status" value="1"/>
</dbReference>
<comment type="caution">
    <text evidence="14">The sequence shown here is derived from an EMBL/GenBank/DDBJ whole genome shotgun (WGS) entry which is preliminary data.</text>
</comment>
<dbReference type="PANTHER" id="PTHR45790:SF3">
    <property type="entry name" value="S-ADENOSYL-L-METHIONINE-DEPENDENT UROPORPHYRINOGEN III METHYLTRANSFERASE, CHLOROPLASTIC"/>
    <property type="match status" value="1"/>
</dbReference>
<protein>
    <submittedName>
        <fullName evidence="14">Uroporphyrin-III C-methyltransferase/precorrin-2 dehydrogenase/sirohydrochlorin ferrochelatase</fullName>
        <ecNumber evidence="14">1.3.1.76</ecNumber>
        <ecNumber evidence="14">2.1.1.107</ecNumber>
        <ecNumber evidence="14">4.99.1.4</ecNumber>
    </submittedName>
</protein>
<evidence type="ECO:0000313" key="15">
    <source>
        <dbReference type="Proteomes" id="UP000539111"/>
    </source>
</evidence>
<dbReference type="Pfam" id="PF13241">
    <property type="entry name" value="NAD_binding_7"/>
    <property type="match status" value="1"/>
</dbReference>
<evidence type="ECO:0000256" key="11">
    <source>
        <dbReference type="ARBA" id="ARBA00047561"/>
    </source>
</evidence>
<evidence type="ECO:0000256" key="12">
    <source>
        <dbReference type="PIRSR" id="PIRSR036426-1"/>
    </source>
</evidence>
<dbReference type="GO" id="GO:0043115">
    <property type="term" value="F:precorrin-2 dehydrogenase activity"/>
    <property type="evidence" value="ECO:0007669"/>
    <property type="project" value="UniProtKB-EC"/>
</dbReference>
<dbReference type="EC" id="4.99.1.4" evidence="14"/>